<evidence type="ECO:0000313" key="3">
    <source>
        <dbReference type="Proteomes" id="UP000238762"/>
    </source>
</evidence>
<evidence type="ECO:0000313" key="2">
    <source>
        <dbReference type="EMBL" id="PSB01287.1"/>
    </source>
</evidence>
<feature type="transmembrane region" description="Helical" evidence="1">
    <location>
        <begin position="1011"/>
        <end position="1035"/>
    </location>
</feature>
<sequence>MFERISWLAQVPERVIIAPDGAVGRPEAEALFFSEPRFFIALLGGLLLAFGFQLLLTNLSVAAGISYLGGGSDRHSDRGTSFTNVSDLSNITHEDSGGMTVGKVGTAIGLWTVITVSISLFAACLLAVKLSLINNAVLGAIVGLVIWAAYFSLMVWISTTAVGSVIGSVFSAATSGFQAIWGTASNAIGAKVAKDQIISTAEAAASAVRREIMGAIDPETVKENLQDYLTQIKPAGLDLQNIEQEFERLLQDKELLALAKPENLGKVDRKTFVELVSSRSDLSKKEVNQVVDRLEKAWNKTVSGVNKLDPVSDLVDYLKSAQPGKELFGNLDSRLKDIVGQLGQDKQNQGSGVVKQLFGTLTGAVLARTDLSDIDVEKVLGQIKSTKNQLTESVKGELPASSSSATRLDVENYLLNTYSWQLTPESIDRDFPHVIYDSDADAKVMRRELQNFKRQEFVELLQSRGVFTTEKIQNLADRLESVRLSLLNKLTKAQEAQASQDLQIKLSNYLRTAPKSNLLNQDTLAQDLKPIAEDEEANAETLRSRLGQFNRPALVGLLTGRSDMAPEEAEQIVNQVARIFGVIVADREGLQKAAEARMSAQWHKVQDYLRNTGKNELNPEGIKRDFQTLLEDPEAGAERLRDRVGQFDRDTLVQLLSQRQDITPEEANRIIDEVESNWNVVTHAPQIVADKAADKYHEVTTAISDYLKNTGKSELNPTGIKRDLQLLLDDPKLGARALGDRLSQMDRDTLVKLFSQREDLSEDEVNAAIDSVQDSLRSVIRAPKRLALRTQAQISDFQSTLADYLRNTGKDELNPEGIKRDLQILLNDPRLGVEKIGDRLSKIDRDTLVKLVSQREDISQAEAEQIVDRVLSVRDQFLAQLQAVQERIQATIDGVLGKVRSYLNGLERPELNYDGIKKDLRQMFDDPQAGFDAMRDRFSQVDRGTLIALLSSRDDISQADAERIVNQIEGTRDGILRRAERIQLEVQRRLDEIKKQAQHQVEETRKAASVAAWWLFGTAITSALVSALAGALAVAR</sequence>
<reference evidence="2 3" key="2">
    <citation type="submission" date="2018-03" db="EMBL/GenBank/DDBJ databases">
        <title>The ancient ancestry and fast evolution of plastids.</title>
        <authorList>
            <person name="Moore K.R."/>
            <person name="Magnabosco C."/>
            <person name="Momper L."/>
            <person name="Gold D.A."/>
            <person name="Bosak T."/>
            <person name="Fournier G.P."/>
        </authorList>
    </citation>
    <scope>NUCLEOTIDE SEQUENCE [LARGE SCALE GENOMIC DNA]</scope>
    <source>
        <strain evidence="2 3">CCAP 1448/3</strain>
    </source>
</reference>
<dbReference type="RefSeq" id="WP_106290355.1">
    <property type="nucleotide sequence ID" value="NZ_CAWNTC010000149.1"/>
</dbReference>
<feature type="transmembrane region" description="Helical" evidence="1">
    <location>
        <begin position="135"/>
        <end position="157"/>
    </location>
</feature>
<keyword evidence="1" id="KW-0472">Membrane</keyword>
<proteinExistence type="predicted"/>
<dbReference type="AlphaFoldDB" id="A0A2T1BZE6"/>
<dbReference type="Proteomes" id="UP000238762">
    <property type="component" value="Unassembled WGS sequence"/>
</dbReference>
<name>A0A2T1BZE6_9CYAN</name>
<dbReference type="EMBL" id="PVWJ01000117">
    <property type="protein sequence ID" value="PSB01287.1"/>
    <property type="molecule type" value="Genomic_DNA"/>
</dbReference>
<protein>
    <submittedName>
        <fullName evidence="2">Uncharacterized protein</fullName>
    </submittedName>
</protein>
<feature type="transmembrane region" description="Helical" evidence="1">
    <location>
        <begin position="108"/>
        <end position="128"/>
    </location>
</feature>
<feature type="transmembrane region" description="Helical" evidence="1">
    <location>
        <begin position="38"/>
        <end position="56"/>
    </location>
</feature>
<keyword evidence="3" id="KW-1185">Reference proteome</keyword>
<accession>A0A2T1BZE6</accession>
<organism evidence="2 3">
    <name type="scientific">Merismopedia glauca CCAP 1448/3</name>
    <dbReference type="NCBI Taxonomy" id="1296344"/>
    <lineage>
        <taxon>Bacteria</taxon>
        <taxon>Bacillati</taxon>
        <taxon>Cyanobacteriota</taxon>
        <taxon>Cyanophyceae</taxon>
        <taxon>Synechococcales</taxon>
        <taxon>Merismopediaceae</taxon>
        <taxon>Merismopedia</taxon>
    </lineage>
</organism>
<keyword evidence="1" id="KW-0812">Transmembrane</keyword>
<comment type="caution">
    <text evidence="2">The sequence shown here is derived from an EMBL/GenBank/DDBJ whole genome shotgun (WGS) entry which is preliminary data.</text>
</comment>
<gene>
    <name evidence="2" type="ORF">C7B64_19140</name>
</gene>
<dbReference type="OrthoDB" id="415154at2"/>
<evidence type="ECO:0000256" key="1">
    <source>
        <dbReference type="SAM" id="Phobius"/>
    </source>
</evidence>
<reference evidence="2 3" key="1">
    <citation type="submission" date="2018-02" db="EMBL/GenBank/DDBJ databases">
        <authorList>
            <person name="Cohen D.B."/>
            <person name="Kent A.D."/>
        </authorList>
    </citation>
    <scope>NUCLEOTIDE SEQUENCE [LARGE SCALE GENOMIC DNA]</scope>
    <source>
        <strain evidence="2 3">CCAP 1448/3</strain>
    </source>
</reference>
<keyword evidence="1" id="KW-1133">Transmembrane helix</keyword>